<dbReference type="AlphaFoldDB" id="A0A7Y8Y0S2"/>
<organism evidence="1 2">
    <name type="scientific">Flavobacterium agri</name>
    <dbReference type="NCBI Taxonomy" id="2743471"/>
    <lineage>
        <taxon>Bacteria</taxon>
        <taxon>Pseudomonadati</taxon>
        <taxon>Bacteroidota</taxon>
        <taxon>Flavobacteriia</taxon>
        <taxon>Flavobacteriales</taxon>
        <taxon>Flavobacteriaceae</taxon>
        <taxon>Flavobacterium</taxon>
    </lineage>
</organism>
<protein>
    <submittedName>
        <fullName evidence="1">Nucleotidyltransferase family protein</fullName>
    </submittedName>
</protein>
<keyword evidence="2" id="KW-1185">Reference proteome</keyword>
<comment type="caution">
    <text evidence="1">The sequence shown here is derived from an EMBL/GenBank/DDBJ whole genome shotgun (WGS) entry which is preliminary data.</text>
</comment>
<dbReference type="Proteomes" id="UP000535020">
    <property type="component" value="Unassembled WGS sequence"/>
</dbReference>
<evidence type="ECO:0000313" key="1">
    <source>
        <dbReference type="EMBL" id="NYA70494.1"/>
    </source>
</evidence>
<dbReference type="RefSeq" id="WP_176005303.1">
    <property type="nucleotide sequence ID" value="NZ_JABWMI010000006.1"/>
</dbReference>
<proteinExistence type="predicted"/>
<gene>
    <name evidence="1" type="ORF">HZF10_06140</name>
</gene>
<dbReference type="GO" id="GO:0016740">
    <property type="term" value="F:transferase activity"/>
    <property type="evidence" value="ECO:0007669"/>
    <property type="project" value="UniProtKB-KW"/>
</dbReference>
<name>A0A7Y8Y0S2_9FLAO</name>
<accession>A0A7Y8Y0S2</accession>
<evidence type="ECO:0000313" key="2">
    <source>
        <dbReference type="Proteomes" id="UP000535020"/>
    </source>
</evidence>
<dbReference type="Pfam" id="PF14907">
    <property type="entry name" value="NTP_transf_5"/>
    <property type="match status" value="1"/>
</dbReference>
<sequence>MTEAIQYIVASQTYRLQNRDSFINLIKDADACNLFENTRKLHLAALAAHRLAELGDAVSPEMLSRFHSYGQYQDAARGIFFKELQFLDRSFRSHAVKAILLKGASSYGKTENGRSYRKINDIDLLPFPETDWDAFSRVLKQAGYIFMENVAPAENYCKGIAVKDIPDSFVPQAAQFSSKLYRDGNFSVYLDLHHSLFLTNNGRNVRPEQYCEKCLDEGGAFFRLVPEAELSYLCIKVFVDIQLYLQGTSRCESVMKLASDIVENLEGMTSGQISDAMKIAKDWDALYEVATVLNFCRPLVPEISFANDVRFPFIGFGELLNKLLRHANHTIS</sequence>
<keyword evidence="1" id="KW-0808">Transferase</keyword>
<reference evidence="1 2" key="1">
    <citation type="submission" date="2020-07" db="EMBL/GenBank/DDBJ databases">
        <authorList>
            <person name="Sun Q."/>
        </authorList>
    </citation>
    <scope>NUCLEOTIDE SEQUENCE [LARGE SCALE GENOMIC DNA]</scope>
    <source>
        <strain evidence="1 2">MAH-1</strain>
    </source>
</reference>
<dbReference type="EMBL" id="JACBJI010000002">
    <property type="protein sequence ID" value="NYA70494.1"/>
    <property type="molecule type" value="Genomic_DNA"/>
</dbReference>
<dbReference type="InterPro" id="IPR039498">
    <property type="entry name" value="NTP_transf_5"/>
</dbReference>